<dbReference type="Gene3D" id="4.10.260.20">
    <property type="entry name" value="Iron hydrogenase, small subunit"/>
    <property type="match status" value="1"/>
</dbReference>
<dbReference type="SUPFAM" id="SSF53920">
    <property type="entry name" value="Fe-only hydrogenase"/>
    <property type="match status" value="1"/>
</dbReference>
<name>A0A4P9YS63_9FUNG</name>
<gene>
    <name evidence="4" type="ORF">SYNPS1DRAFT_31796</name>
</gene>
<keyword evidence="2" id="KW-0479">Metal-binding</keyword>
<dbReference type="InterPro" id="IPR009016">
    <property type="entry name" value="Fe_hydrogenase"/>
</dbReference>
<evidence type="ECO:0000259" key="3">
    <source>
        <dbReference type="SMART" id="SM00902"/>
    </source>
</evidence>
<proteinExistence type="inferred from homology"/>
<dbReference type="AlphaFoldDB" id="A0A4P9YS63"/>
<dbReference type="GO" id="GO:0051539">
    <property type="term" value="F:4 iron, 4 sulfur cluster binding"/>
    <property type="evidence" value="ECO:0007669"/>
    <property type="project" value="UniProtKB-KW"/>
</dbReference>
<dbReference type="InterPro" id="IPR050340">
    <property type="entry name" value="Cytosolic_Fe-S_CAF"/>
</dbReference>
<keyword evidence="2" id="KW-0004">4Fe-4S</keyword>
<evidence type="ECO:0000256" key="1">
    <source>
        <dbReference type="ARBA" id="ARBA00006596"/>
    </source>
</evidence>
<keyword evidence="5" id="KW-1185">Reference proteome</keyword>
<feature type="domain" description="Iron hydrogenase small subunit" evidence="3">
    <location>
        <begin position="155"/>
        <end position="211"/>
    </location>
</feature>
<accession>A0A4P9YS63</accession>
<reference evidence="5" key="1">
    <citation type="journal article" date="2018" name="Nat. Microbiol.">
        <title>Leveraging single-cell genomics to expand the fungal tree of life.</title>
        <authorList>
            <person name="Ahrendt S.R."/>
            <person name="Quandt C.A."/>
            <person name="Ciobanu D."/>
            <person name="Clum A."/>
            <person name="Salamov A."/>
            <person name="Andreopoulos B."/>
            <person name="Cheng J.F."/>
            <person name="Woyke T."/>
            <person name="Pelin A."/>
            <person name="Henrissat B."/>
            <person name="Reynolds N.K."/>
            <person name="Benny G.L."/>
            <person name="Smith M.E."/>
            <person name="James T.Y."/>
            <person name="Grigoriev I.V."/>
        </authorList>
    </citation>
    <scope>NUCLEOTIDE SEQUENCE [LARGE SCALE GENOMIC DNA]</scope>
    <source>
        <strain evidence="5">Benny S71-1</strain>
    </source>
</reference>
<evidence type="ECO:0000313" key="5">
    <source>
        <dbReference type="Proteomes" id="UP000278143"/>
    </source>
</evidence>
<keyword evidence="2" id="KW-0411">Iron-sulfur</keyword>
<dbReference type="InterPro" id="IPR003149">
    <property type="entry name" value="Fe_hydrogenase_ssu"/>
</dbReference>
<dbReference type="Proteomes" id="UP000278143">
    <property type="component" value="Unassembled WGS sequence"/>
</dbReference>
<dbReference type="InterPro" id="IPR036991">
    <property type="entry name" value="Fe_hydrogenase_ssu_sf"/>
</dbReference>
<dbReference type="Pfam" id="PF02256">
    <property type="entry name" value="Fe_hyd_SSU"/>
    <property type="match status" value="1"/>
</dbReference>
<protein>
    <submittedName>
        <fullName evidence="4">Iron hydrogenase</fullName>
    </submittedName>
</protein>
<dbReference type="EMBL" id="KZ991916">
    <property type="protein sequence ID" value="RKP22594.1"/>
    <property type="molecule type" value="Genomic_DNA"/>
</dbReference>
<dbReference type="Gene3D" id="3.40.950.10">
    <property type="entry name" value="Fe-only Hydrogenase (Larger Subunit), Chain L, domain 3"/>
    <property type="match status" value="1"/>
</dbReference>
<dbReference type="PANTHER" id="PTHR11615">
    <property type="entry name" value="NITRATE, FORMATE, IRON DEHYDROGENASE"/>
    <property type="match status" value="1"/>
</dbReference>
<organism evidence="4 5">
    <name type="scientific">Syncephalis pseudoplumigaleata</name>
    <dbReference type="NCBI Taxonomy" id="1712513"/>
    <lineage>
        <taxon>Eukaryota</taxon>
        <taxon>Fungi</taxon>
        <taxon>Fungi incertae sedis</taxon>
        <taxon>Zoopagomycota</taxon>
        <taxon>Zoopagomycotina</taxon>
        <taxon>Zoopagomycetes</taxon>
        <taxon>Zoopagales</taxon>
        <taxon>Piptocephalidaceae</taxon>
        <taxon>Syncephalis</taxon>
    </lineage>
</organism>
<evidence type="ECO:0000256" key="2">
    <source>
        <dbReference type="ARBA" id="ARBA00022485"/>
    </source>
</evidence>
<dbReference type="SMART" id="SM00902">
    <property type="entry name" value="Fe_hyd_SSU"/>
    <property type="match status" value="1"/>
</dbReference>
<keyword evidence="2" id="KW-0408">Iron</keyword>
<dbReference type="InterPro" id="IPR004108">
    <property type="entry name" value="Fe_hydrogenase_lsu_C"/>
</dbReference>
<evidence type="ECO:0000313" key="4">
    <source>
        <dbReference type="EMBL" id="RKP22594.1"/>
    </source>
</evidence>
<sequence>MHNDAGELDKLLQEKSVSLDTCPEMPLANVFAKWRGLPSGQEQELLGSFDHGSGGYLEYIMRYAARALYGLDHVDVAAEQGVTIRTVRNADYREVTLQDAQGAPLLRFAAVYGFRNIQNLVRKMKTGRAQYHYVEVMACPSGCVNGGGQLRPPESIAAKEWFARVDALYRAVPGQWPEENADVAHVYAHWLGEPGSAAARKALHTSYRAIEEANVNPLAVKW</sequence>
<dbReference type="OrthoDB" id="10253113at2759"/>
<dbReference type="Pfam" id="PF02906">
    <property type="entry name" value="Fe_hyd_lg_C"/>
    <property type="match status" value="1"/>
</dbReference>
<comment type="similarity">
    <text evidence="1">Belongs to the NARF family.</text>
</comment>